<organism evidence="2 3">
    <name type="scientific">Limnobaculum parvum</name>
    <dbReference type="NCBI Taxonomy" id="2172103"/>
    <lineage>
        <taxon>Bacteria</taxon>
        <taxon>Pseudomonadati</taxon>
        <taxon>Pseudomonadota</taxon>
        <taxon>Gammaproteobacteria</taxon>
        <taxon>Enterobacterales</taxon>
        <taxon>Budviciaceae</taxon>
        <taxon>Limnobaculum</taxon>
    </lineage>
</organism>
<gene>
    <name evidence="2" type="ORF">HYN51_04955</name>
</gene>
<proteinExistence type="predicted"/>
<keyword evidence="1" id="KW-0812">Transmembrane</keyword>
<evidence type="ECO:0000313" key="3">
    <source>
        <dbReference type="Proteomes" id="UP000244908"/>
    </source>
</evidence>
<dbReference type="RefSeq" id="WP_108900037.1">
    <property type="nucleotide sequence ID" value="NZ_CP029185.2"/>
</dbReference>
<protein>
    <submittedName>
        <fullName evidence="2">Uncharacterized protein</fullName>
    </submittedName>
</protein>
<feature type="transmembrane region" description="Helical" evidence="1">
    <location>
        <begin position="6"/>
        <end position="28"/>
    </location>
</feature>
<name>A0A2Y9TWH0_9GAMM</name>
<dbReference type="KEGG" id="lpv:HYN51_04955"/>
<dbReference type="OrthoDB" id="6885795at2"/>
<dbReference type="Proteomes" id="UP000244908">
    <property type="component" value="Chromosome"/>
</dbReference>
<reference evidence="2 3" key="1">
    <citation type="journal article" date="2019" name="Int. J. Syst. Evol. Microbiol.">
        <title>Limnobaculum parvum gen. nov., sp. nov., isolated from a freshwater lake.</title>
        <authorList>
            <person name="Baek C."/>
            <person name="Shin S.K."/>
            <person name="Yi H."/>
        </authorList>
    </citation>
    <scope>NUCLEOTIDE SEQUENCE [LARGE SCALE GENOMIC DNA]</scope>
    <source>
        <strain evidence="2 3">HYN0051</strain>
    </source>
</reference>
<accession>A0A2Y9TWH0</accession>
<keyword evidence="1" id="KW-1133">Transmembrane helix</keyword>
<feature type="transmembrane region" description="Helical" evidence="1">
    <location>
        <begin position="155"/>
        <end position="181"/>
    </location>
</feature>
<evidence type="ECO:0000313" key="2">
    <source>
        <dbReference type="EMBL" id="AWH87962.1"/>
    </source>
</evidence>
<dbReference type="EMBL" id="CP029185">
    <property type="protein sequence ID" value="AWH87962.1"/>
    <property type="molecule type" value="Genomic_DNA"/>
</dbReference>
<keyword evidence="1" id="KW-0472">Membrane</keyword>
<keyword evidence="3" id="KW-1185">Reference proteome</keyword>
<evidence type="ECO:0000256" key="1">
    <source>
        <dbReference type="SAM" id="Phobius"/>
    </source>
</evidence>
<dbReference type="AlphaFoldDB" id="A0A2Y9TWH0"/>
<sequence length="186" mass="20447">MSILLPFLYFLAPLGFIVGSAILVIAILRARKIISPNTRYVFPVTPEPGEEVDLPEPGRYVISVVIPPLKFIVGIAHFSAKFSVKESGSAQGIEYTSFSRFNLFTVRRTDMRGNMSLPLGYFQCDRPGKYQVTCTTPEKIRPEFKLEVAPYTRPIILGALMPVIIIGSTLTLVGLIASLAASLGRL</sequence>